<dbReference type="OrthoDB" id="9805172at2"/>
<dbReference type="RefSeq" id="WP_134215454.1">
    <property type="nucleotide sequence ID" value="NZ_QFFZ01000058.1"/>
</dbReference>
<dbReference type="EMBL" id="QFFZ01000058">
    <property type="protein sequence ID" value="TEB09146.1"/>
    <property type="molecule type" value="Genomic_DNA"/>
</dbReference>
<dbReference type="AlphaFoldDB" id="A0A4Y7RJZ6"/>
<sequence length="143" mass="16193">MYCTLADLEKRLDRQKLIEISNDRDNPVLDDQGNPTVNEANVNMAIEEAGAEMDTYLGRRYPVPLSPVPDVVVKLAVDIAIYNLFSRGWMQQEDQTIYTRYRGAIKLLEKMASGKVQLPGREQGIVVRAPAKVFGDDFRKAYD</sequence>
<organism evidence="1 2">
    <name type="scientific">Pelotomaculum propionicicum</name>
    <dbReference type="NCBI Taxonomy" id="258475"/>
    <lineage>
        <taxon>Bacteria</taxon>
        <taxon>Bacillati</taxon>
        <taxon>Bacillota</taxon>
        <taxon>Clostridia</taxon>
        <taxon>Eubacteriales</taxon>
        <taxon>Desulfotomaculaceae</taxon>
        <taxon>Pelotomaculum</taxon>
    </lineage>
</organism>
<accession>A0A4Y7RJZ6</accession>
<dbReference type="InterPro" id="IPR009752">
    <property type="entry name" value="Phage_Mu_GpJ"/>
</dbReference>
<evidence type="ECO:0008006" key="3">
    <source>
        <dbReference type="Google" id="ProtNLM"/>
    </source>
</evidence>
<comment type="caution">
    <text evidence="1">The sequence shown here is derived from an EMBL/GenBank/DDBJ whole genome shotgun (WGS) entry which is preliminary data.</text>
</comment>
<protein>
    <recommendedName>
        <fullName evidence="3">DUF1320 domain-containing protein</fullName>
    </recommendedName>
</protein>
<gene>
    <name evidence="1" type="ORF">Pmgp_03367</name>
</gene>
<name>A0A4Y7RJZ6_9FIRM</name>
<reference evidence="1 2" key="1">
    <citation type="journal article" date="2018" name="Environ. Microbiol.">
        <title>Novel energy conservation strategies and behaviour of Pelotomaculum schinkii driving syntrophic propionate catabolism.</title>
        <authorList>
            <person name="Hidalgo-Ahumada C.A.P."/>
            <person name="Nobu M.K."/>
            <person name="Narihiro T."/>
            <person name="Tamaki H."/>
            <person name="Liu W.T."/>
            <person name="Kamagata Y."/>
            <person name="Stams A.J.M."/>
            <person name="Imachi H."/>
            <person name="Sousa D.Z."/>
        </authorList>
    </citation>
    <scope>NUCLEOTIDE SEQUENCE [LARGE SCALE GENOMIC DNA]</scope>
    <source>
        <strain evidence="1 2">MGP</strain>
    </source>
</reference>
<dbReference type="Proteomes" id="UP000297597">
    <property type="component" value="Unassembled WGS sequence"/>
</dbReference>
<evidence type="ECO:0000313" key="2">
    <source>
        <dbReference type="Proteomes" id="UP000297597"/>
    </source>
</evidence>
<proteinExistence type="predicted"/>
<dbReference type="Pfam" id="PF07030">
    <property type="entry name" value="Phage_Mu_Gp36"/>
    <property type="match status" value="1"/>
</dbReference>
<evidence type="ECO:0000313" key="1">
    <source>
        <dbReference type="EMBL" id="TEB09146.1"/>
    </source>
</evidence>
<keyword evidence="2" id="KW-1185">Reference proteome</keyword>